<dbReference type="EMBL" id="KZ805443">
    <property type="protein sequence ID" value="PVH97199.1"/>
    <property type="molecule type" value="Genomic_DNA"/>
</dbReference>
<feature type="compositionally biased region" description="Polar residues" evidence="1">
    <location>
        <begin position="28"/>
        <end position="56"/>
    </location>
</feature>
<organism evidence="2 3">
    <name type="scientific">Periconia macrospinosa</name>
    <dbReference type="NCBI Taxonomy" id="97972"/>
    <lineage>
        <taxon>Eukaryota</taxon>
        <taxon>Fungi</taxon>
        <taxon>Dikarya</taxon>
        <taxon>Ascomycota</taxon>
        <taxon>Pezizomycotina</taxon>
        <taxon>Dothideomycetes</taxon>
        <taxon>Pleosporomycetidae</taxon>
        <taxon>Pleosporales</taxon>
        <taxon>Massarineae</taxon>
        <taxon>Periconiaceae</taxon>
        <taxon>Periconia</taxon>
    </lineage>
</organism>
<evidence type="ECO:0000313" key="2">
    <source>
        <dbReference type="EMBL" id="PVH97199.1"/>
    </source>
</evidence>
<feature type="compositionally biased region" description="Basic residues" evidence="1">
    <location>
        <begin position="1"/>
        <end position="11"/>
    </location>
</feature>
<feature type="compositionally biased region" description="Pro residues" evidence="1">
    <location>
        <begin position="85"/>
        <end position="97"/>
    </location>
</feature>
<feature type="region of interest" description="Disordered" evidence="1">
    <location>
        <begin position="1"/>
        <end position="124"/>
    </location>
</feature>
<dbReference type="AlphaFoldDB" id="A0A2V1DIW7"/>
<proteinExistence type="predicted"/>
<accession>A0A2V1DIW7</accession>
<feature type="compositionally biased region" description="Basic residues" evidence="1">
    <location>
        <begin position="66"/>
        <end position="78"/>
    </location>
</feature>
<evidence type="ECO:0000313" key="3">
    <source>
        <dbReference type="Proteomes" id="UP000244855"/>
    </source>
</evidence>
<reference evidence="2 3" key="1">
    <citation type="journal article" date="2018" name="Sci. Rep.">
        <title>Comparative genomics provides insights into the lifestyle and reveals functional heterogeneity of dark septate endophytic fungi.</title>
        <authorList>
            <person name="Knapp D.G."/>
            <person name="Nemeth J.B."/>
            <person name="Barry K."/>
            <person name="Hainaut M."/>
            <person name="Henrissat B."/>
            <person name="Johnson J."/>
            <person name="Kuo A."/>
            <person name="Lim J.H.P."/>
            <person name="Lipzen A."/>
            <person name="Nolan M."/>
            <person name="Ohm R.A."/>
            <person name="Tamas L."/>
            <person name="Grigoriev I.V."/>
            <person name="Spatafora J.W."/>
            <person name="Nagy L.G."/>
            <person name="Kovacs G.M."/>
        </authorList>
    </citation>
    <scope>NUCLEOTIDE SEQUENCE [LARGE SCALE GENOMIC DNA]</scope>
    <source>
        <strain evidence="2 3">DSE2036</strain>
    </source>
</reference>
<keyword evidence="3" id="KW-1185">Reference proteome</keyword>
<protein>
    <submittedName>
        <fullName evidence="2">Uncharacterized protein</fullName>
    </submittedName>
</protein>
<name>A0A2V1DIW7_9PLEO</name>
<gene>
    <name evidence="2" type="ORF">DM02DRAFT_89895</name>
</gene>
<evidence type="ECO:0000256" key="1">
    <source>
        <dbReference type="SAM" id="MobiDB-lite"/>
    </source>
</evidence>
<feature type="compositionally biased region" description="Low complexity" evidence="1">
    <location>
        <begin position="13"/>
        <end position="24"/>
    </location>
</feature>
<dbReference type="Proteomes" id="UP000244855">
    <property type="component" value="Unassembled WGS sequence"/>
</dbReference>
<sequence length="124" mass="13618">MSQPSKRRPTRHSISSPPTSLSPPKKTANISLLESSLTTNPQTSPFYSPPVQTHQFPTEPHPPKTQNHKKAHKPRRNHQPTPTVSSPPPPSPIPFPAISPTLTQTHSPVTTLHRISPIPHPSLL</sequence>